<dbReference type="EMBL" id="OC321185">
    <property type="protein sequence ID" value="CAD7409607.1"/>
    <property type="molecule type" value="Genomic_DNA"/>
</dbReference>
<evidence type="ECO:0000313" key="1">
    <source>
        <dbReference type="EMBL" id="CAD7409607.1"/>
    </source>
</evidence>
<gene>
    <name evidence="1" type="ORF">TCEB3V08_LOCUS10102</name>
</gene>
<sequence>MDKLQQLVNIVDAVQTVKLCDLTVDQKYLVDKLKAVITKFGRRIIAYLDCEFCVFLPIRFDTLTDEDVYTLTMLRSGYSNLMFVGHTIEGRAYMTGENVHSVAVSDRQVIYKIEERGYIEFCDSTCHTKRAMEVLPYERIKETYMCDMTYTVYNFRKGDVVAVLPRPPPLTSVLHDATATTPRVTRVPTARVVYLPGIRVTQVPDQSRLPTSNLRAHHHHRRRALDLIEKEEYNRFKCLNELVNNKSYNVVLSEEPKNEPNVIVLDFVGRVSLPGENCGDIVNIRSSASQRALNYFGVTDTVATKCDFPQLEGPLMMAENGCFNLSIMFETELIILRRRF</sequence>
<name>A0A7R9H5H4_TIMCR</name>
<organism evidence="1">
    <name type="scientific">Timema cristinae</name>
    <name type="common">Walking stick</name>
    <dbReference type="NCBI Taxonomy" id="61476"/>
    <lineage>
        <taxon>Eukaryota</taxon>
        <taxon>Metazoa</taxon>
        <taxon>Ecdysozoa</taxon>
        <taxon>Arthropoda</taxon>
        <taxon>Hexapoda</taxon>
        <taxon>Insecta</taxon>
        <taxon>Pterygota</taxon>
        <taxon>Neoptera</taxon>
        <taxon>Polyneoptera</taxon>
        <taxon>Phasmatodea</taxon>
        <taxon>Timematodea</taxon>
        <taxon>Timematoidea</taxon>
        <taxon>Timematidae</taxon>
        <taxon>Timema</taxon>
    </lineage>
</organism>
<accession>A0A7R9H5H4</accession>
<protein>
    <submittedName>
        <fullName evidence="1">Uncharacterized protein</fullName>
    </submittedName>
</protein>
<proteinExistence type="predicted"/>
<dbReference type="AlphaFoldDB" id="A0A7R9H5H4"/>
<reference evidence="1" key="1">
    <citation type="submission" date="2020-11" db="EMBL/GenBank/DDBJ databases">
        <authorList>
            <person name="Tran Van P."/>
        </authorList>
    </citation>
    <scope>NUCLEOTIDE SEQUENCE</scope>
</reference>